<dbReference type="Gene3D" id="2.60.40.2130">
    <property type="entry name" value="F-spondin domain"/>
    <property type="match status" value="1"/>
</dbReference>
<proteinExistence type="predicted"/>
<sequence length="228" mass="24217">MMCKVVTVAVAAAVAVALAVTGVEARYYHPRTCSGTRKYEVTFYLNWSSKTHPKSYPSDGNVSPATVAAHASRYQMWAPGSFASASIKSVAETGNAAMLREELAAYQAAGHVASWAGAHEPTEDGTKTVKLTVTADASTGATTVSGATMLFPSPDWFTGFYAVPVCKWGRWVTKASGWLTFWDAGTDGGETHTAADKVTTPPTTIFSIQNRDAPAFNTPVGYYTIKAV</sequence>
<name>A0A1X6PJC4_PORUM</name>
<feature type="domain" description="Spondin" evidence="2">
    <location>
        <begin position="27"/>
        <end position="219"/>
    </location>
</feature>
<dbReference type="InterPro" id="IPR051418">
    <property type="entry name" value="Spondin/Thrombospondin_T1"/>
</dbReference>
<dbReference type="PANTHER" id="PTHR11311">
    <property type="entry name" value="SPONDIN"/>
    <property type="match status" value="1"/>
</dbReference>
<organism evidence="3 4">
    <name type="scientific">Porphyra umbilicalis</name>
    <name type="common">Purple laver</name>
    <name type="synonym">Red alga</name>
    <dbReference type="NCBI Taxonomy" id="2786"/>
    <lineage>
        <taxon>Eukaryota</taxon>
        <taxon>Rhodophyta</taxon>
        <taxon>Bangiophyceae</taxon>
        <taxon>Bangiales</taxon>
        <taxon>Bangiaceae</taxon>
        <taxon>Porphyra</taxon>
    </lineage>
</organism>
<feature type="signal peptide" evidence="1">
    <location>
        <begin position="1"/>
        <end position="25"/>
    </location>
</feature>
<keyword evidence="1" id="KW-0732">Signal</keyword>
<dbReference type="NCBIfam" id="NF038123">
    <property type="entry name" value="NF038123_dom"/>
    <property type="match status" value="1"/>
</dbReference>
<evidence type="ECO:0000256" key="1">
    <source>
        <dbReference type="SAM" id="SignalP"/>
    </source>
</evidence>
<dbReference type="Proteomes" id="UP000218209">
    <property type="component" value="Unassembled WGS sequence"/>
</dbReference>
<gene>
    <name evidence="3" type="ORF">BU14_0027s0020</name>
</gene>
<feature type="chain" id="PRO_5012394642" description="Spondin domain-containing protein" evidence="1">
    <location>
        <begin position="26"/>
        <end position="228"/>
    </location>
</feature>
<accession>A0A1X6PJC4</accession>
<evidence type="ECO:0000259" key="2">
    <source>
        <dbReference type="PROSITE" id="PS51020"/>
    </source>
</evidence>
<dbReference type="OrthoDB" id="6090599at2759"/>
<dbReference type="GO" id="GO:0031012">
    <property type="term" value="C:extracellular matrix"/>
    <property type="evidence" value="ECO:0007669"/>
    <property type="project" value="TreeGrafter"/>
</dbReference>
<dbReference type="Pfam" id="PF06468">
    <property type="entry name" value="Spond_N"/>
    <property type="match status" value="1"/>
</dbReference>
<dbReference type="AlphaFoldDB" id="A0A1X6PJC4"/>
<dbReference type="PANTHER" id="PTHR11311:SF15">
    <property type="entry name" value="SPONDIN-2"/>
    <property type="match status" value="1"/>
</dbReference>
<dbReference type="InterPro" id="IPR009465">
    <property type="entry name" value="Spondin_N"/>
</dbReference>
<dbReference type="InterPro" id="IPR038678">
    <property type="entry name" value="Spondin_N_sf"/>
</dbReference>
<dbReference type="GO" id="GO:0007155">
    <property type="term" value="P:cell adhesion"/>
    <property type="evidence" value="ECO:0007669"/>
    <property type="project" value="TreeGrafter"/>
</dbReference>
<keyword evidence="4" id="KW-1185">Reference proteome</keyword>
<dbReference type="EMBL" id="KV918766">
    <property type="protein sequence ID" value="OSX80994.1"/>
    <property type="molecule type" value="Genomic_DNA"/>
</dbReference>
<reference evidence="3 4" key="1">
    <citation type="submission" date="2017-03" db="EMBL/GenBank/DDBJ databases">
        <title>WGS assembly of Porphyra umbilicalis.</title>
        <authorList>
            <person name="Brawley S.H."/>
            <person name="Blouin N.A."/>
            <person name="Ficko-Blean E."/>
            <person name="Wheeler G.L."/>
            <person name="Lohr M."/>
            <person name="Goodson H.V."/>
            <person name="Jenkins J.W."/>
            <person name="Blaby-Haas C.E."/>
            <person name="Helliwell K.E."/>
            <person name="Chan C."/>
            <person name="Marriage T."/>
            <person name="Bhattacharya D."/>
            <person name="Klein A.S."/>
            <person name="Badis Y."/>
            <person name="Brodie J."/>
            <person name="Cao Y."/>
            <person name="Collen J."/>
            <person name="Dittami S.M."/>
            <person name="Gachon C.M."/>
            <person name="Green B.R."/>
            <person name="Karpowicz S."/>
            <person name="Kim J.W."/>
            <person name="Kudahl U."/>
            <person name="Lin S."/>
            <person name="Michel G."/>
            <person name="Mittag M."/>
            <person name="Olson B.J."/>
            <person name="Pangilinan J."/>
            <person name="Peng Y."/>
            <person name="Qiu H."/>
            <person name="Shu S."/>
            <person name="Singer J.T."/>
            <person name="Smith A.G."/>
            <person name="Sprecher B.N."/>
            <person name="Wagner V."/>
            <person name="Wang W."/>
            <person name="Wang Z.-Y."/>
            <person name="Yan J."/>
            <person name="Yarish C."/>
            <person name="Zoeuner-Riek S."/>
            <person name="Zhuang Y."/>
            <person name="Zou Y."/>
            <person name="Lindquist E.A."/>
            <person name="Grimwood J."/>
            <person name="Barry K."/>
            <person name="Rokhsar D.S."/>
            <person name="Schmutz J."/>
            <person name="Stiller J.W."/>
            <person name="Grossman A.R."/>
            <person name="Prochnik S.E."/>
        </authorList>
    </citation>
    <scope>NUCLEOTIDE SEQUENCE [LARGE SCALE GENOMIC DNA]</scope>
    <source>
        <strain evidence="3">4086291</strain>
    </source>
</reference>
<evidence type="ECO:0000313" key="4">
    <source>
        <dbReference type="Proteomes" id="UP000218209"/>
    </source>
</evidence>
<evidence type="ECO:0000313" key="3">
    <source>
        <dbReference type="EMBL" id="OSX80994.1"/>
    </source>
</evidence>
<dbReference type="PROSITE" id="PS51020">
    <property type="entry name" value="SPONDIN"/>
    <property type="match status" value="1"/>
</dbReference>
<protein>
    <recommendedName>
        <fullName evidence="2">Spondin domain-containing protein</fullName>
    </recommendedName>
</protein>